<dbReference type="GO" id="GO:0016799">
    <property type="term" value="F:hydrolase activity, hydrolyzing N-glycosyl compounds"/>
    <property type="evidence" value="ECO:0007669"/>
    <property type="project" value="InterPro"/>
</dbReference>
<evidence type="ECO:0000259" key="2">
    <source>
        <dbReference type="Pfam" id="PF07632"/>
    </source>
</evidence>
<gene>
    <name evidence="4" type="ORF">DYI28_21740</name>
</gene>
<dbReference type="RefSeq" id="WP_032846739.1">
    <property type="nucleotide sequence ID" value="NZ_CP041395.1"/>
</dbReference>
<evidence type="ECO:0000313" key="5">
    <source>
        <dbReference type="Proteomes" id="UP000318823"/>
    </source>
</evidence>
<feature type="domain" description="Cellulose-binding Sde182 nucleoside hydrolase-like" evidence="2">
    <location>
        <begin position="29"/>
        <end position="271"/>
    </location>
</feature>
<dbReference type="EMBL" id="CP041395">
    <property type="protein sequence ID" value="QDM11108.1"/>
    <property type="molecule type" value="Genomic_DNA"/>
</dbReference>
<evidence type="ECO:0000313" key="4">
    <source>
        <dbReference type="EMBL" id="QDM11108.1"/>
    </source>
</evidence>
<reference evidence="5" key="1">
    <citation type="journal article" date="2018" name="J. Anim. Genet.">
        <title>Acquired interbacterial defense systems protect against interspecies antagonism in the human gut microbiome.</title>
        <authorList>
            <person name="Ross B.D."/>
            <person name="Verster A.J."/>
            <person name="Radey M.C."/>
            <person name="Schmidtke D.T."/>
            <person name="Pope C.E."/>
            <person name="Hoffman L.R."/>
            <person name="Hajjar A."/>
            <person name="Peterson S.B."/>
            <person name="Borenstein E."/>
            <person name="Mougous J."/>
        </authorList>
    </citation>
    <scope>NUCLEOTIDE SEQUENCE [LARGE SCALE GENOMIC DNA]</scope>
    <source>
        <strain evidence="5">3725 D1 iv</strain>
    </source>
</reference>
<dbReference type="InterPro" id="IPR036452">
    <property type="entry name" value="Ribo_hydro-like"/>
</dbReference>
<dbReference type="InterPro" id="IPR013783">
    <property type="entry name" value="Ig-like_fold"/>
</dbReference>
<organism evidence="4 5">
    <name type="scientific">Bacteroides ovatus</name>
    <dbReference type="NCBI Taxonomy" id="28116"/>
    <lineage>
        <taxon>Bacteria</taxon>
        <taxon>Pseudomonadati</taxon>
        <taxon>Bacteroidota</taxon>
        <taxon>Bacteroidia</taxon>
        <taxon>Bacteroidales</taxon>
        <taxon>Bacteroidaceae</taxon>
        <taxon>Bacteroides</taxon>
    </lineage>
</organism>
<dbReference type="Pfam" id="PF07632">
    <property type="entry name" value="Sde182_NH-like"/>
    <property type="match status" value="1"/>
</dbReference>
<dbReference type="AlphaFoldDB" id="A0AAP9DM79"/>
<dbReference type="Gene3D" id="2.60.40.10">
    <property type="entry name" value="Immunoglobulins"/>
    <property type="match status" value="1"/>
</dbReference>
<evidence type="ECO:0000256" key="1">
    <source>
        <dbReference type="SAM" id="SignalP"/>
    </source>
</evidence>
<protein>
    <submittedName>
        <fullName evidence="4">DUF1593 domain-containing protein</fullName>
    </submittedName>
</protein>
<dbReference type="Pfam" id="PF21027">
    <property type="entry name" value="Sde0182_C"/>
    <property type="match status" value="1"/>
</dbReference>
<dbReference type="InterPro" id="IPR011483">
    <property type="entry name" value="Sde182_NH-like"/>
</dbReference>
<name>A0AAP9DM79_BACOV</name>
<proteinExistence type="predicted"/>
<keyword evidence="1" id="KW-0732">Signal</keyword>
<dbReference type="SUPFAM" id="SSF53590">
    <property type="entry name" value="Nucleoside hydrolase"/>
    <property type="match status" value="1"/>
</dbReference>
<evidence type="ECO:0000259" key="3">
    <source>
        <dbReference type="Pfam" id="PF21027"/>
    </source>
</evidence>
<feature type="chain" id="PRO_5042949031" evidence="1">
    <location>
        <begin position="21"/>
        <end position="444"/>
    </location>
</feature>
<feature type="domain" description="Cellulose-binding Sde182 C-terminal" evidence="3">
    <location>
        <begin position="365"/>
        <end position="443"/>
    </location>
</feature>
<feature type="signal peptide" evidence="1">
    <location>
        <begin position="1"/>
        <end position="20"/>
    </location>
</feature>
<dbReference type="InterPro" id="IPR048527">
    <property type="entry name" value="Sde182_C"/>
</dbReference>
<sequence length="444" mass="49941">MKRTSLFILILFAWINYVKAQVAAEDKHRLIVTTDLGGSDPDDIQSMIHLLVCSNVIDIEGLISSQAWVDGPDKTAKILEVVEQFGEVLPTLNKHAEGYPDLNRLRAIVKRGQTLSNMDGVGQGKDSPGSELIISAVDKKKDRRPVWLAAWGGMNTIAQALWKVKHTRSEKALKRFIDKIRIYDILGQDDAGAWIAKNFPEVLYIRNKEVYGWGPSDQWVKQNIQSCQPLGKHYPNRIWATEGDSPSFFYVYANGLNVPDSLDYGGWGGRFCKKKISGIRGMDFIERVGKDEKQYDPYYMHGSSNEGCAAINRWKQHIWNDFAARMLWTTTEDYKAVNHHPHAVLNGDHSLKCMFKKVRGGSVLILDASSSKDPDGDDLVFKWSVYTDPGSYKGEVKIDDSDKAKCSVHVPVDAKGKNIHVILELTDKGTPALTVYRRMVLDVN</sequence>
<dbReference type="Proteomes" id="UP000318823">
    <property type="component" value="Chromosome"/>
</dbReference>
<dbReference type="Gene3D" id="3.90.245.10">
    <property type="entry name" value="Ribonucleoside hydrolase-like"/>
    <property type="match status" value="1"/>
</dbReference>
<accession>A0AAP9DM79</accession>